<dbReference type="SMART" id="SM00346">
    <property type="entry name" value="HTH_ICLR"/>
    <property type="match status" value="1"/>
</dbReference>
<gene>
    <name evidence="7" type="ORF">ABEU19_001955</name>
</gene>
<reference evidence="7 8" key="1">
    <citation type="submission" date="2023-11" db="EMBL/GenBank/DDBJ databases">
        <authorList>
            <person name="Val-Calvo J."/>
            <person name="Scortti M."/>
            <person name="Vazquez-Boland J."/>
        </authorList>
    </citation>
    <scope>NUCLEOTIDE SEQUENCE [LARGE SCALE GENOMIC DNA]</scope>
    <source>
        <strain evidence="7 8">DSM 46662</strain>
    </source>
</reference>
<comment type="caution">
    <text evidence="7">The sequence shown here is derived from an EMBL/GenBank/DDBJ whole genome shotgun (WGS) entry which is preliminary data.</text>
</comment>
<sequence length="306" mass="32363">MLEVSMAEDKPPHDSDRAGSPPTDRVIAIVELMAGRSDPISIKEIAAILELSRSTTTLIMTSLERAGWVARRADRRYVLGSGLIGVTDAIRHAFPALADERVLDELAERAGCGVALALIGATEATFVGIARLASDVPTAVRVGTRLPLRAPMGTAVLAHRSTAQQRAWLATAPAETRASLEAALAQARETGVVVYELGHTDPLVLSLIGEVVGLLSERPRRDALGTRALELLGELGGPPYESSALDSDEPLSVSYLSAPVFDRGNRAVYDLQLGPLQPRVGKAERDRLIAEVKQAAAELGYAGGAP</sequence>
<proteinExistence type="predicted"/>
<accession>A0ABW9FSK2</accession>
<dbReference type="InterPro" id="IPR036390">
    <property type="entry name" value="WH_DNA-bd_sf"/>
</dbReference>
<dbReference type="PROSITE" id="PS51077">
    <property type="entry name" value="HTH_ICLR"/>
    <property type="match status" value="1"/>
</dbReference>
<dbReference type="Pfam" id="PF09339">
    <property type="entry name" value="HTH_IclR"/>
    <property type="match status" value="1"/>
</dbReference>
<evidence type="ECO:0000256" key="4">
    <source>
        <dbReference type="SAM" id="MobiDB-lite"/>
    </source>
</evidence>
<feature type="domain" description="IclR-ED" evidence="6">
    <location>
        <begin position="75"/>
        <end position="305"/>
    </location>
</feature>
<evidence type="ECO:0000259" key="6">
    <source>
        <dbReference type="PROSITE" id="PS51078"/>
    </source>
</evidence>
<evidence type="ECO:0000259" key="5">
    <source>
        <dbReference type="PROSITE" id="PS51077"/>
    </source>
</evidence>
<evidence type="ECO:0000256" key="2">
    <source>
        <dbReference type="ARBA" id="ARBA00023125"/>
    </source>
</evidence>
<dbReference type="Gene3D" id="3.30.450.40">
    <property type="match status" value="1"/>
</dbReference>
<dbReference type="InterPro" id="IPR036388">
    <property type="entry name" value="WH-like_DNA-bd_sf"/>
</dbReference>
<feature type="domain" description="HTH iclR-type" evidence="5">
    <location>
        <begin position="20"/>
        <end position="81"/>
    </location>
</feature>
<dbReference type="Proteomes" id="UP001629744">
    <property type="component" value="Unassembled WGS sequence"/>
</dbReference>
<feature type="region of interest" description="Disordered" evidence="4">
    <location>
        <begin position="1"/>
        <end position="22"/>
    </location>
</feature>
<protein>
    <submittedName>
        <fullName evidence="7">Helix-turn-helix domain-containing protein</fullName>
    </submittedName>
</protein>
<evidence type="ECO:0000313" key="8">
    <source>
        <dbReference type="Proteomes" id="UP001629744"/>
    </source>
</evidence>
<dbReference type="InterPro" id="IPR029016">
    <property type="entry name" value="GAF-like_dom_sf"/>
</dbReference>
<feature type="compositionally biased region" description="Basic and acidic residues" evidence="4">
    <location>
        <begin position="7"/>
        <end position="17"/>
    </location>
</feature>
<keyword evidence="8" id="KW-1185">Reference proteome</keyword>
<dbReference type="SUPFAM" id="SSF55781">
    <property type="entry name" value="GAF domain-like"/>
    <property type="match status" value="1"/>
</dbReference>
<dbReference type="PANTHER" id="PTHR30136:SF35">
    <property type="entry name" value="HTH-TYPE TRANSCRIPTIONAL REGULATOR RV1719"/>
    <property type="match status" value="1"/>
</dbReference>
<keyword evidence="3" id="KW-0804">Transcription</keyword>
<name>A0ABW9FSK2_9NOCA</name>
<evidence type="ECO:0000256" key="3">
    <source>
        <dbReference type="ARBA" id="ARBA00023163"/>
    </source>
</evidence>
<dbReference type="EMBL" id="JBDLNU010000002">
    <property type="protein sequence ID" value="MFM1728467.1"/>
    <property type="molecule type" value="Genomic_DNA"/>
</dbReference>
<dbReference type="Gene3D" id="1.10.10.10">
    <property type="entry name" value="Winged helix-like DNA-binding domain superfamily/Winged helix DNA-binding domain"/>
    <property type="match status" value="1"/>
</dbReference>
<dbReference type="RefSeq" id="WP_348604854.1">
    <property type="nucleotide sequence ID" value="NZ_CP157276.1"/>
</dbReference>
<dbReference type="InterPro" id="IPR050707">
    <property type="entry name" value="HTH_MetabolicPath_Reg"/>
</dbReference>
<dbReference type="PANTHER" id="PTHR30136">
    <property type="entry name" value="HELIX-TURN-HELIX TRANSCRIPTIONAL REGULATOR, ICLR FAMILY"/>
    <property type="match status" value="1"/>
</dbReference>
<dbReference type="SUPFAM" id="SSF46785">
    <property type="entry name" value="Winged helix' DNA-binding domain"/>
    <property type="match status" value="1"/>
</dbReference>
<keyword evidence="2" id="KW-0238">DNA-binding</keyword>
<evidence type="ECO:0000256" key="1">
    <source>
        <dbReference type="ARBA" id="ARBA00023015"/>
    </source>
</evidence>
<keyword evidence="1" id="KW-0805">Transcription regulation</keyword>
<dbReference type="InterPro" id="IPR014757">
    <property type="entry name" value="Tscrpt_reg_IclR_C"/>
</dbReference>
<organism evidence="7 8">
    <name type="scientific">Prescottella soli</name>
    <dbReference type="NCBI Taxonomy" id="1543852"/>
    <lineage>
        <taxon>Bacteria</taxon>
        <taxon>Bacillati</taxon>
        <taxon>Actinomycetota</taxon>
        <taxon>Actinomycetes</taxon>
        <taxon>Mycobacteriales</taxon>
        <taxon>Nocardiaceae</taxon>
        <taxon>Prescottella</taxon>
    </lineage>
</organism>
<dbReference type="PROSITE" id="PS51078">
    <property type="entry name" value="ICLR_ED"/>
    <property type="match status" value="1"/>
</dbReference>
<evidence type="ECO:0000313" key="7">
    <source>
        <dbReference type="EMBL" id="MFM1728467.1"/>
    </source>
</evidence>
<dbReference type="InterPro" id="IPR005471">
    <property type="entry name" value="Tscrpt_reg_IclR_N"/>
</dbReference>